<organism evidence="4 5">
    <name type="scientific">Paucimonas lemoignei</name>
    <name type="common">Pseudomonas lemoignei</name>
    <dbReference type="NCBI Taxonomy" id="29443"/>
    <lineage>
        <taxon>Bacteria</taxon>
        <taxon>Pseudomonadati</taxon>
        <taxon>Pseudomonadota</taxon>
        <taxon>Betaproteobacteria</taxon>
        <taxon>Burkholderiales</taxon>
        <taxon>Burkholderiaceae</taxon>
        <taxon>Paucimonas</taxon>
    </lineage>
</organism>
<dbReference type="SUPFAM" id="SSF58113">
    <property type="entry name" value="Apolipoprotein A-I"/>
    <property type="match status" value="1"/>
</dbReference>
<gene>
    <name evidence="4" type="ORF">EDC30_104184</name>
</gene>
<dbReference type="OrthoDB" id="6053769at2"/>
<dbReference type="EMBL" id="SLZQ01000004">
    <property type="protein sequence ID" value="TCS37381.1"/>
    <property type="molecule type" value="Genomic_DNA"/>
</dbReference>
<dbReference type="InterPro" id="IPR008520">
    <property type="entry name" value="DUF802"/>
</dbReference>
<accession>A0A4R3HYJ5</accession>
<sequence>MIKVFNKHLFTVVFLLGALGIIWAGIGFIDSSALALAMTALIGAVYAYGALELKRFRQATSSLERALTAIPHSLADLGDWLGSVHPSLQNAVRLRIEGERVGLPAPALTPYLVGLLVMLGMLGTFLGMVVTLKGAVFALEKTTDLEAMRSALAMPVKGLGLAFGTSVAGVAASAMLGLMSSLSRRERMQTAQLLDAKIATVLRRFSFAHQRQETFKALQMQSQALPAVVDKLEAMMAQMESATQQLNQRLLSNQEAFHSNVKGVYTDLANAVDKSLRDSLNQSAHAASESIKPVVEAAMSGIAREATLAHERMATTVEKQLDSLSERFSATAGSVSETWTAALKNHEQTSTGMVEQVGRSLHAFNETFEQRSAALVTKVGEAYASLQSGQAEQDKQRQQAWTQSLENMATSLSREWQQTGTQTLSQQQQMCDTLTRTVQDIAEHAQAGARNTLAETTRLVASAEELMRTRIGAEAQWMEQHRERTEQLASLLRSELGALRDDEAARGNAAVERLAQLQAELATHLTTLGTALEEPITRLIETASEAPRAAADVIGQLRQQISNTVARDNELLEERSRIMETLNALLEAINHASGEQRAVIDSLVASSATTLNDAAGAFAENVAAEAAKLSDIAAHVTTSAVDVASLSETFGVAVQQFNEANDKLIGNLERIESAMDKSQSRSDEQLAYYVAQAREIIDLSMMSQKEIVEALRRLPAQQAMAADEVGQ</sequence>
<dbReference type="Proteomes" id="UP000295382">
    <property type="component" value="Unassembled WGS sequence"/>
</dbReference>
<keyword evidence="5" id="KW-1185">Reference proteome</keyword>
<evidence type="ECO:0000313" key="4">
    <source>
        <dbReference type="EMBL" id="TCS37381.1"/>
    </source>
</evidence>
<feature type="transmembrane region" description="Helical" evidence="2">
    <location>
        <begin position="159"/>
        <end position="179"/>
    </location>
</feature>
<feature type="coiled-coil region" evidence="1">
    <location>
        <begin position="654"/>
        <end position="681"/>
    </location>
</feature>
<proteinExistence type="predicted"/>
<keyword evidence="2" id="KW-0812">Transmembrane</keyword>
<reference evidence="4 5" key="1">
    <citation type="submission" date="2019-03" db="EMBL/GenBank/DDBJ databases">
        <title>Genomic Encyclopedia of Type Strains, Phase IV (KMG-IV): sequencing the most valuable type-strain genomes for metagenomic binning, comparative biology and taxonomic classification.</title>
        <authorList>
            <person name="Goeker M."/>
        </authorList>
    </citation>
    <scope>NUCLEOTIDE SEQUENCE [LARGE SCALE GENOMIC DNA]</scope>
    <source>
        <strain evidence="4 5">DSM 7445</strain>
    </source>
</reference>
<feature type="transmembrane region" description="Helical" evidence="2">
    <location>
        <begin position="111"/>
        <end position="139"/>
    </location>
</feature>
<name>A0A4R3HYJ5_PAULE</name>
<feature type="domain" description="DUF802" evidence="3">
    <location>
        <begin position="324"/>
        <end position="376"/>
    </location>
</feature>
<comment type="caution">
    <text evidence="4">The sequence shown here is derived from an EMBL/GenBank/DDBJ whole genome shotgun (WGS) entry which is preliminary data.</text>
</comment>
<evidence type="ECO:0000313" key="5">
    <source>
        <dbReference type="Proteomes" id="UP000295382"/>
    </source>
</evidence>
<evidence type="ECO:0000256" key="2">
    <source>
        <dbReference type="SAM" id="Phobius"/>
    </source>
</evidence>
<keyword evidence="2" id="KW-0472">Membrane</keyword>
<feature type="transmembrane region" description="Helical" evidence="2">
    <location>
        <begin position="34"/>
        <end position="51"/>
    </location>
</feature>
<keyword evidence="1" id="KW-0175">Coiled coil</keyword>
<evidence type="ECO:0000256" key="1">
    <source>
        <dbReference type="SAM" id="Coils"/>
    </source>
</evidence>
<dbReference type="AlphaFoldDB" id="A0A4R3HYJ5"/>
<dbReference type="Pfam" id="PF05650">
    <property type="entry name" value="DUF802"/>
    <property type="match status" value="1"/>
</dbReference>
<evidence type="ECO:0000259" key="3">
    <source>
        <dbReference type="Pfam" id="PF05650"/>
    </source>
</evidence>
<keyword evidence="2" id="KW-1133">Transmembrane helix</keyword>
<dbReference type="RefSeq" id="WP_132258326.1">
    <property type="nucleotide sequence ID" value="NZ_SLZQ01000004.1"/>
</dbReference>
<protein>
    <submittedName>
        <fullName evidence="4">Uncharacterized protein DUF802</fullName>
    </submittedName>
</protein>